<evidence type="ECO:0000256" key="1">
    <source>
        <dbReference type="SAM" id="Coils"/>
    </source>
</evidence>
<organism evidence="3 4">
    <name type="scientific">Babesia ovata</name>
    <dbReference type="NCBI Taxonomy" id="189622"/>
    <lineage>
        <taxon>Eukaryota</taxon>
        <taxon>Sar</taxon>
        <taxon>Alveolata</taxon>
        <taxon>Apicomplexa</taxon>
        <taxon>Aconoidasida</taxon>
        <taxon>Piroplasmida</taxon>
        <taxon>Babesiidae</taxon>
        <taxon>Babesia</taxon>
    </lineage>
</organism>
<evidence type="ECO:0000313" key="3">
    <source>
        <dbReference type="EMBL" id="GBE58656.1"/>
    </source>
</evidence>
<evidence type="ECO:0000313" key="4">
    <source>
        <dbReference type="Proteomes" id="UP000236319"/>
    </source>
</evidence>
<dbReference type="GeneID" id="39872426"/>
<evidence type="ECO:0000256" key="2">
    <source>
        <dbReference type="SAM" id="MobiDB-lite"/>
    </source>
</evidence>
<protein>
    <submittedName>
        <fullName evidence="3">Cingulin 1, putative</fullName>
    </submittedName>
</protein>
<name>A0A2H6K6P0_9APIC</name>
<dbReference type="EMBL" id="BDSA01000001">
    <property type="protein sequence ID" value="GBE58656.1"/>
    <property type="molecule type" value="Genomic_DNA"/>
</dbReference>
<dbReference type="Proteomes" id="UP000236319">
    <property type="component" value="Unassembled WGS sequence"/>
</dbReference>
<reference evidence="3 4" key="1">
    <citation type="journal article" date="2017" name="BMC Genomics">
        <title>Whole-genome assembly of Babesia ovata and comparative genomics between closely related pathogens.</title>
        <authorList>
            <person name="Yamagishi J."/>
            <person name="Asada M."/>
            <person name="Hakimi H."/>
            <person name="Tanaka T.Q."/>
            <person name="Sugimoto C."/>
            <person name="Kawazu S."/>
        </authorList>
    </citation>
    <scope>NUCLEOTIDE SEQUENCE [LARGE SCALE GENOMIC DNA]</scope>
    <source>
        <strain evidence="3 4">Miyake</strain>
    </source>
</reference>
<proteinExistence type="predicted"/>
<accession>A0A2H6K6P0</accession>
<sequence length="622" mass="70973">MEMLEHLFEEFERCFDEIDSSKQLLSTVCSVMPKQCAVSTPWVAAWRHQVPAVCCVVTKTKDRFYSKDVVDQLLIFNEIKEQAEDLWNDVETLKIQNEALERAVAEKSEVLQTKTQCLLRLPPCLKHNVALKATREKYDNTVGALRDAQRRCNMKLLTLQEAEEAASNAHATLSTMLHTLCNFKELRRSEISATLHLVEGVNSELSVTLEELRSVEHEKHELERLIAAQKCDLSAQCAGFEKLRCTESLYRSELSELSHQLMEIHDCIKQHSTTLSELEREESRLLALRGTLMSEAADLQRVLQTTSDHLSELENHLLATNEESSHVSTCINDSSKLRSNWEREVTTVREQATQCTNLLGNIASTAEEIDELQRKISALENENTGLLDEMSTWSTKNGTLEQEISRVQCALRSLEESKSSLKESLESETKRSSQLCDEVDELNKGITQSRILLGELNKKYSSEQQERNARLSELKQRHLDEYKEKQSVKICDLKSALKSERASVIQSKKDNIAKALEERAAQLRNKLLHQQEHRRQYNARSSSRVPPRAAKGPRQAVGPLHSQERQDFSYKRDPPEVNEEYSVNDPAPITSDQSLSDTNVAFLYDGFLKIMAVFPHDEEEFD</sequence>
<dbReference type="AlphaFoldDB" id="A0A2H6K6P0"/>
<dbReference type="VEuPathDB" id="PiroplasmaDB:BOVATA_001490"/>
<feature type="compositionally biased region" description="Basic and acidic residues" evidence="2">
    <location>
        <begin position="562"/>
        <end position="575"/>
    </location>
</feature>
<gene>
    <name evidence="3" type="ORF">BOVATA_001490</name>
</gene>
<feature type="region of interest" description="Disordered" evidence="2">
    <location>
        <begin position="531"/>
        <end position="592"/>
    </location>
</feature>
<keyword evidence="1" id="KW-0175">Coiled coil</keyword>
<feature type="coiled-coil region" evidence="1">
    <location>
        <begin position="355"/>
        <end position="431"/>
    </location>
</feature>
<comment type="caution">
    <text evidence="3">The sequence shown here is derived from an EMBL/GenBank/DDBJ whole genome shotgun (WGS) entry which is preliminary data.</text>
</comment>
<dbReference type="OrthoDB" id="366229at2759"/>
<dbReference type="RefSeq" id="XP_028864899.1">
    <property type="nucleotide sequence ID" value="XM_029009066.1"/>
</dbReference>
<keyword evidence="4" id="KW-1185">Reference proteome</keyword>
<feature type="coiled-coil region" evidence="1">
    <location>
        <begin position="205"/>
        <end position="232"/>
    </location>
</feature>